<evidence type="ECO:0000313" key="3">
    <source>
        <dbReference type="EMBL" id="QIS12912.1"/>
    </source>
</evidence>
<organism evidence="3 4">
    <name type="scientific">Nocardia arthritidis</name>
    <dbReference type="NCBI Taxonomy" id="228602"/>
    <lineage>
        <taxon>Bacteria</taxon>
        <taxon>Bacillati</taxon>
        <taxon>Actinomycetota</taxon>
        <taxon>Actinomycetes</taxon>
        <taxon>Mycobacteriales</taxon>
        <taxon>Nocardiaceae</taxon>
        <taxon>Nocardia</taxon>
    </lineage>
</organism>
<sequence length="382" mass="39423">MRNGEIGRRQFLGILGGALSVGAGVAAGVLTPPPARAVDGMRAYLGCYTSAGAGGRGIGVAAVDPATGGLAIEDTVDGVADPSFLALSPDGRYLYAVDESAGAGRATAICLDTDRPTVLNTVAVQGNGPTHLCVTPDGRWVLTANYDSGSVSVLAVAGDGRLGAVTDVAQHSGSGPDPERQEGPHAHQVLVDPSGRWVLAVDLGVDSVYVYRLTDGKLARHAQVAMTPGSGPRHLAFHPDGRRAYLANELNSTVTVCDWSPETGELRPGDSVAADPDAGGDRNYPSEPVISPDGRFLYLANRGHDNIATFTLLGVAPVLLTTTPCGGKFPRHLTLDPGARRLYAANQKSDSVTWFDLDPVTGIPGPSSGALQTPAATCVVFR</sequence>
<dbReference type="KEGG" id="nah:F5544_25290"/>
<dbReference type="InterPro" id="IPR011048">
    <property type="entry name" value="Haem_d1_sf"/>
</dbReference>
<dbReference type="GO" id="GO:0017057">
    <property type="term" value="F:6-phosphogluconolactonase activity"/>
    <property type="evidence" value="ECO:0007669"/>
    <property type="project" value="TreeGrafter"/>
</dbReference>
<dbReference type="InterPro" id="IPR006311">
    <property type="entry name" value="TAT_signal"/>
</dbReference>
<reference evidence="3 4" key="1">
    <citation type="journal article" date="2019" name="ACS Chem. Biol.">
        <title>Identification and Mobilization of a Cryptic Antibiotic Biosynthesis Gene Locus from a Human-Pathogenic Nocardia Isolate.</title>
        <authorList>
            <person name="Herisse M."/>
            <person name="Ishida K."/>
            <person name="Porter J.L."/>
            <person name="Howden B."/>
            <person name="Hertweck C."/>
            <person name="Stinear T.P."/>
            <person name="Pidot S.J."/>
        </authorList>
    </citation>
    <scope>NUCLEOTIDE SEQUENCE [LARGE SCALE GENOMIC DNA]</scope>
    <source>
        <strain evidence="3 4">AUSMDU00012717</strain>
    </source>
</reference>
<dbReference type="Proteomes" id="UP000503540">
    <property type="component" value="Chromosome"/>
</dbReference>
<dbReference type="GO" id="GO:0005829">
    <property type="term" value="C:cytosol"/>
    <property type="evidence" value="ECO:0007669"/>
    <property type="project" value="TreeGrafter"/>
</dbReference>
<dbReference type="InterPro" id="IPR050282">
    <property type="entry name" value="Cycloisomerase_2"/>
</dbReference>
<accession>A0A6G9YI77</accession>
<gene>
    <name evidence="3" type="ORF">F5544_25290</name>
</gene>
<dbReference type="EMBL" id="CP046172">
    <property type="protein sequence ID" value="QIS12912.1"/>
    <property type="molecule type" value="Genomic_DNA"/>
</dbReference>
<dbReference type="InterPro" id="IPR019405">
    <property type="entry name" value="Lactonase_7-beta_prop"/>
</dbReference>
<dbReference type="PANTHER" id="PTHR30344:SF1">
    <property type="entry name" value="6-PHOSPHOGLUCONOLACTONASE"/>
    <property type="match status" value="1"/>
</dbReference>
<feature type="region of interest" description="Disordered" evidence="2">
    <location>
        <begin position="261"/>
        <end position="286"/>
    </location>
</feature>
<proteinExistence type="inferred from homology"/>
<keyword evidence="4" id="KW-1185">Reference proteome</keyword>
<evidence type="ECO:0000256" key="1">
    <source>
        <dbReference type="ARBA" id="ARBA00005564"/>
    </source>
</evidence>
<evidence type="ECO:0000256" key="2">
    <source>
        <dbReference type="SAM" id="MobiDB-lite"/>
    </source>
</evidence>
<dbReference type="Pfam" id="PF10282">
    <property type="entry name" value="Lactonase"/>
    <property type="match status" value="1"/>
</dbReference>
<dbReference type="RefSeq" id="WP_203217349.1">
    <property type="nucleotide sequence ID" value="NZ_CP046172.1"/>
</dbReference>
<dbReference type="Gene3D" id="2.130.10.10">
    <property type="entry name" value="YVTN repeat-like/Quinoprotein amine dehydrogenase"/>
    <property type="match status" value="1"/>
</dbReference>
<protein>
    <submittedName>
        <fullName evidence="3">Beta-propeller fold lactonase family protein</fullName>
    </submittedName>
</protein>
<dbReference type="PANTHER" id="PTHR30344">
    <property type="entry name" value="6-PHOSPHOGLUCONOLACTONASE-RELATED"/>
    <property type="match status" value="1"/>
</dbReference>
<comment type="similarity">
    <text evidence="1">Belongs to the cycloisomerase 2 family.</text>
</comment>
<dbReference type="InterPro" id="IPR015943">
    <property type="entry name" value="WD40/YVTN_repeat-like_dom_sf"/>
</dbReference>
<dbReference type="SUPFAM" id="SSF51004">
    <property type="entry name" value="C-terminal (heme d1) domain of cytochrome cd1-nitrite reductase"/>
    <property type="match status" value="1"/>
</dbReference>
<evidence type="ECO:0000313" key="4">
    <source>
        <dbReference type="Proteomes" id="UP000503540"/>
    </source>
</evidence>
<dbReference type="PROSITE" id="PS51318">
    <property type="entry name" value="TAT"/>
    <property type="match status" value="1"/>
</dbReference>
<name>A0A6G9YI77_9NOCA</name>
<dbReference type="AlphaFoldDB" id="A0A6G9YI77"/>